<dbReference type="Pfam" id="PF07813">
    <property type="entry name" value="LTXXQ"/>
    <property type="match status" value="1"/>
</dbReference>
<dbReference type="AlphaFoldDB" id="A0A2T3MYI2"/>
<evidence type="ECO:0000256" key="6">
    <source>
        <dbReference type="SAM" id="SignalP"/>
    </source>
</evidence>
<evidence type="ECO:0000256" key="4">
    <source>
        <dbReference type="ARBA" id="ARBA00022764"/>
    </source>
</evidence>
<dbReference type="Proteomes" id="UP000240904">
    <property type="component" value="Unassembled WGS sequence"/>
</dbReference>
<comment type="subcellular location">
    <subcellularLocation>
        <location evidence="1">Periplasm</location>
    </subcellularLocation>
</comment>
<dbReference type="RefSeq" id="WP_107283483.1">
    <property type="nucleotide sequence ID" value="NZ_PYMC01000007.1"/>
</dbReference>
<accession>A0A2T3MYI2</accession>
<dbReference type="InterPro" id="IPR012899">
    <property type="entry name" value="LTXXQ"/>
</dbReference>
<dbReference type="GO" id="GO:0030288">
    <property type="term" value="C:outer membrane-bounded periplasmic space"/>
    <property type="evidence" value="ECO:0007669"/>
    <property type="project" value="TreeGrafter"/>
</dbReference>
<keyword evidence="8" id="KW-1185">Reference proteome</keyword>
<sequence>MKTFKKALAMAIALPLTLGSASALAYGGGGHNGGKHNGCDMQDGRKVFRALDLTDAQQDEMKSLREANRAAMTAQRQGLRAAMQENHDQMQTLMLADNFDDAAVRELARKMSADQAEHRMAMLENRHKILSILTPEQKEKYKQLQSDRRAKCEARWAEKKQ</sequence>
<protein>
    <submittedName>
        <fullName evidence="7">Stress adaptor protein CpxP</fullName>
    </submittedName>
</protein>
<dbReference type="EMBL" id="PYMC01000007">
    <property type="protein sequence ID" value="PSW04901.1"/>
    <property type="molecule type" value="Genomic_DNA"/>
</dbReference>
<comment type="caution">
    <text evidence="7">The sequence shown here is derived from an EMBL/GenBank/DDBJ whole genome shotgun (WGS) entry which is preliminary data.</text>
</comment>
<dbReference type="CDD" id="cd09916">
    <property type="entry name" value="CpxP_like"/>
    <property type="match status" value="1"/>
</dbReference>
<gene>
    <name evidence="7" type="primary">cpxP</name>
    <name evidence="7" type="ORF">C9I89_11375</name>
</gene>
<evidence type="ECO:0000313" key="8">
    <source>
        <dbReference type="Proteomes" id="UP000240904"/>
    </source>
</evidence>
<evidence type="ECO:0000256" key="5">
    <source>
        <dbReference type="SAM" id="MobiDB-lite"/>
    </source>
</evidence>
<evidence type="ECO:0000256" key="3">
    <source>
        <dbReference type="ARBA" id="ARBA00022729"/>
    </source>
</evidence>
<dbReference type="PANTHER" id="PTHR38102">
    <property type="entry name" value="PERIPLASMIC CHAPERONE SPY"/>
    <property type="match status" value="1"/>
</dbReference>
<dbReference type="PIRSF" id="PIRSF034445">
    <property type="entry name" value="CpxP_Spy"/>
    <property type="match status" value="1"/>
</dbReference>
<evidence type="ECO:0000313" key="7">
    <source>
        <dbReference type="EMBL" id="PSW04901.1"/>
    </source>
</evidence>
<dbReference type="NCBIfam" id="NF009391">
    <property type="entry name" value="PRK12750.1"/>
    <property type="match status" value="1"/>
</dbReference>
<name>A0A2T3MYI2_9GAMM</name>
<evidence type="ECO:0000256" key="1">
    <source>
        <dbReference type="ARBA" id="ARBA00004418"/>
    </source>
</evidence>
<dbReference type="OrthoDB" id="6105813at2"/>
<feature type="chain" id="PRO_5015469181" evidence="6">
    <location>
        <begin position="26"/>
        <end position="161"/>
    </location>
</feature>
<keyword evidence="4" id="KW-0574">Periplasm</keyword>
<dbReference type="InterPro" id="IPR052211">
    <property type="entry name" value="Cpx_auxiliary_protein"/>
</dbReference>
<dbReference type="PANTHER" id="PTHR38102:SF1">
    <property type="entry name" value="PERIPLASMIC CHAPERONE SPY"/>
    <property type="match status" value="1"/>
</dbReference>
<keyword evidence="3 6" id="KW-0732">Signal</keyword>
<feature type="signal peptide" evidence="6">
    <location>
        <begin position="1"/>
        <end position="25"/>
    </location>
</feature>
<dbReference type="Gene3D" id="1.20.120.1490">
    <property type="match status" value="1"/>
</dbReference>
<proteinExistence type="inferred from homology"/>
<dbReference type="GO" id="GO:0051082">
    <property type="term" value="F:unfolded protein binding"/>
    <property type="evidence" value="ECO:0007669"/>
    <property type="project" value="TreeGrafter"/>
</dbReference>
<feature type="region of interest" description="Disordered" evidence="5">
    <location>
        <begin position="139"/>
        <end position="161"/>
    </location>
</feature>
<comment type="similarity">
    <text evidence="2">Belongs to the CpxP/Spy family.</text>
</comment>
<reference evidence="7 8" key="1">
    <citation type="submission" date="2018-03" db="EMBL/GenBank/DDBJ databases">
        <title>Whole genome sequencing of Histamine producing bacteria.</title>
        <authorList>
            <person name="Butler K."/>
        </authorList>
    </citation>
    <scope>NUCLEOTIDE SEQUENCE [LARGE SCALE GENOMIC DNA]</scope>
    <source>
        <strain evidence="7 8">DSM 16190</strain>
    </source>
</reference>
<evidence type="ECO:0000256" key="2">
    <source>
        <dbReference type="ARBA" id="ARBA00008441"/>
    </source>
</evidence>
<organism evidence="7 8">
    <name type="scientific">Photobacterium lipolyticum</name>
    <dbReference type="NCBI Taxonomy" id="266810"/>
    <lineage>
        <taxon>Bacteria</taxon>
        <taxon>Pseudomonadati</taxon>
        <taxon>Pseudomonadota</taxon>
        <taxon>Gammaproteobacteria</taxon>
        <taxon>Vibrionales</taxon>
        <taxon>Vibrionaceae</taxon>
        <taxon>Photobacterium</taxon>
    </lineage>
</organism>